<keyword evidence="1" id="KW-0853">WD repeat</keyword>
<keyword evidence="4" id="KW-1185">Reference proteome</keyword>
<evidence type="ECO:0000256" key="1">
    <source>
        <dbReference type="PROSITE-ProRule" id="PRU00221"/>
    </source>
</evidence>
<dbReference type="InterPro" id="IPR036322">
    <property type="entry name" value="WD40_repeat_dom_sf"/>
</dbReference>
<gene>
    <name evidence="3" type="ORF">DFA_05590</name>
</gene>
<evidence type="ECO:0000313" key="4">
    <source>
        <dbReference type="Proteomes" id="UP000007797"/>
    </source>
</evidence>
<sequence length="1455" mass="165332">MDNSNRSSSYHNSMSRVSGTSTNNNSNNSNSNSLSPPPLQQPIEQQQIGGLGGGGIGVGGGGTIAGGGGIAGRDPNLSRQPGALLQLIRLSGVANFRDLLINSMDNNDLSDLLSNSVFNYPQQQSATPQFASATQTKGIFGDAVFLDGHTRAVKAVDFSPQDDHVFCSASLDGLLNTYNARHAKLLNSSVVSHMGSNSFTGCKKVILTTGSGRILIYDIHRGSLVQSIEQRCVLTSTQTRIPIAVDSNNCNMFMVPNGSGRGITQVDLRQNGVVRTLDDIHDNHITDIEILEPSWARAFNVSRSNEPIVLTSSMDTTAKIIDSQKQVFKKFEMKSHVYSIAHTPDIEQPTSTSTSSPSSTPSSLRGGNIGSIAIGGDKLNIYPALHGSDSLLSTQLPCTKAIYRLKYTHAGDKLFVATNDGHLRMYHRTMYRKYENKGVVFRHGRDIQDCAISKNDEYVVTASGDHKIGLVRIGEPLFGPSECGDTIRKKKDEAPKLLALTTFQHCHVIDEQSCLERCLEYLLMTTISEATSTTIKSTFERSVFDRVFKNKYIQRQILNQIPLLPKLLHLERTQTVRKDVIYNTFFDSYYCDRRNEYLVSPYPNNFNNLYGDRNSAKDNDYYYYYICRPARTWINVNEMILYNNIRLLADKLKRYDPNMNNSQQQKEEDRLEWKPSDWRSFDDKKRGCKVLMSDWPLYSLFLEKLDGMTVLVTDKMDPTYVTYLLETSIHSSKGDVRFIKTILPPLIESLKIHNQPSDHPQSLWKAIFTESPEEGQQDAASDNIYRDIFSKIFHQVLDYGYVDVLEYLLDTLYNTGGFDPFFDMDEAQDKEFQHRAVRQALIHSEPHLYRFLCSAHPDWIAAYFKEPNSWHVFFGDITTIQKLLLVMEKQKRIEKIPSDCKNNCQLVLEFIENYKYYKHLDFNKQYNIISLILQYRYCNITYTSDNNINLRLLGKSFKEIYSKKLITLNNQNNINNININNNNNNIDNNMEIDDLKNNNNNNQEELEKIFKLFKIYTKLSQFEMESMEGLIRDAIYLGSTAFLLTLLSGLSKIAINLVKYITLYCQDVETIKRCILYSVEDPKEMYQVLVFILEKCDSASKRDELAIWLFECYPAVNIFFSEIPGAMTSPLTAKLLSVMYKTRNSHLSLARIIGHIDDVQVLKIMKANTLGTWDQHIGLLDQIKHSLLTQNLECFEFLMDLAPELPTYFNVHVYSHYYNMAICFNIDPIFVDILGKKLNNPSDSLSLFTFYRMGMYGNYGLLLRSKEEKPHCFNSALISFTEGLIKYNEPKFWKSFVYYHHLADRDEETSNSPPPLNYHQMSSVLIDYNLVFGLAIICARFNLLQISWSVENSSSSSSLSSMGSSTNISLIPPNPYFLPTYLGLGIPNVGIAPNSYYSLGLPNLVPPNVVGIGLPNLMAPNATNKWLHMAYSHSRDKVVDWLKSIIPNDDQQSQQ</sequence>
<dbReference type="Proteomes" id="UP000007797">
    <property type="component" value="Unassembled WGS sequence"/>
</dbReference>
<proteinExistence type="predicted"/>
<dbReference type="SUPFAM" id="SSF50978">
    <property type="entry name" value="WD40 repeat-like"/>
    <property type="match status" value="1"/>
</dbReference>
<accession>F4PLN5</accession>
<dbReference type="EMBL" id="GL883008">
    <property type="protein sequence ID" value="EGG23457.1"/>
    <property type="molecule type" value="Genomic_DNA"/>
</dbReference>
<dbReference type="InterPro" id="IPR015943">
    <property type="entry name" value="WD40/YVTN_repeat-like_dom_sf"/>
</dbReference>
<feature type="repeat" description="WD" evidence="1">
    <location>
        <begin position="146"/>
        <end position="188"/>
    </location>
</feature>
<evidence type="ECO:0000313" key="3">
    <source>
        <dbReference type="EMBL" id="EGG23457.1"/>
    </source>
</evidence>
<dbReference type="PANTHER" id="PTHR42264:SF3">
    <property type="entry name" value="F-BOX DOMAIN-CONTAINING PROTEIN-RELATED"/>
    <property type="match status" value="1"/>
</dbReference>
<dbReference type="PANTHER" id="PTHR42264">
    <property type="entry name" value="EPHRIN_REC_LIKE DOMAIN-CONTAINING PROTEIN"/>
    <property type="match status" value="1"/>
</dbReference>
<feature type="region of interest" description="Disordered" evidence="2">
    <location>
        <begin position="1"/>
        <end position="55"/>
    </location>
</feature>
<dbReference type="Pfam" id="PF00400">
    <property type="entry name" value="WD40"/>
    <property type="match status" value="1"/>
</dbReference>
<reference evidence="4" key="1">
    <citation type="journal article" date="2011" name="Genome Res.">
        <title>Phylogeny-wide analysis of social amoeba genomes highlights ancient origins for complex intercellular communication.</title>
        <authorList>
            <person name="Heidel A.J."/>
            <person name="Lawal H.M."/>
            <person name="Felder M."/>
            <person name="Schilde C."/>
            <person name="Helps N.R."/>
            <person name="Tunggal B."/>
            <person name="Rivero F."/>
            <person name="John U."/>
            <person name="Schleicher M."/>
            <person name="Eichinger L."/>
            <person name="Platzer M."/>
            <person name="Noegel A.A."/>
            <person name="Schaap P."/>
            <person name="Gloeckner G."/>
        </authorList>
    </citation>
    <scope>NUCLEOTIDE SEQUENCE [LARGE SCALE GENOMIC DNA]</scope>
    <source>
        <strain evidence="4">SH3</strain>
    </source>
</reference>
<dbReference type="GeneID" id="14875022"/>
<evidence type="ECO:0008006" key="5">
    <source>
        <dbReference type="Google" id="ProtNLM"/>
    </source>
</evidence>
<dbReference type="RefSeq" id="XP_004361308.1">
    <property type="nucleotide sequence ID" value="XM_004361251.1"/>
</dbReference>
<dbReference type="OrthoDB" id="1602884at2759"/>
<protein>
    <recommendedName>
        <fullName evidence="5">WD40 repeat-containing protein</fullName>
    </recommendedName>
</protein>
<evidence type="ECO:0000256" key="2">
    <source>
        <dbReference type="SAM" id="MobiDB-lite"/>
    </source>
</evidence>
<organism evidence="3 4">
    <name type="scientific">Cavenderia fasciculata</name>
    <name type="common">Slime mold</name>
    <name type="synonym">Dictyostelium fasciculatum</name>
    <dbReference type="NCBI Taxonomy" id="261658"/>
    <lineage>
        <taxon>Eukaryota</taxon>
        <taxon>Amoebozoa</taxon>
        <taxon>Evosea</taxon>
        <taxon>Eumycetozoa</taxon>
        <taxon>Dictyostelia</taxon>
        <taxon>Acytosteliales</taxon>
        <taxon>Cavenderiaceae</taxon>
        <taxon>Cavenderia</taxon>
    </lineage>
</organism>
<dbReference type="PROSITE" id="PS50082">
    <property type="entry name" value="WD_REPEATS_2"/>
    <property type="match status" value="1"/>
</dbReference>
<name>F4PLN5_CACFS</name>
<feature type="region of interest" description="Disordered" evidence="2">
    <location>
        <begin position="342"/>
        <end position="367"/>
    </location>
</feature>
<dbReference type="InterPro" id="IPR001680">
    <property type="entry name" value="WD40_rpt"/>
</dbReference>
<feature type="compositionally biased region" description="Low complexity" evidence="2">
    <location>
        <begin position="349"/>
        <end position="363"/>
    </location>
</feature>
<dbReference type="SMART" id="SM00320">
    <property type="entry name" value="WD40"/>
    <property type="match status" value="4"/>
</dbReference>
<dbReference type="Gene3D" id="2.130.10.10">
    <property type="entry name" value="YVTN repeat-like/Quinoprotein amine dehydrogenase"/>
    <property type="match status" value="2"/>
</dbReference>
<dbReference type="KEGG" id="dfa:DFA_05590"/>
<feature type="compositionally biased region" description="Low complexity" evidence="2">
    <location>
        <begin position="1"/>
        <end position="34"/>
    </location>
</feature>